<evidence type="ECO:0000313" key="2">
    <source>
        <dbReference type="EMBL" id="OTA29550.1"/>
    </source>
</evidence>
<comment type="caution">
    <text evidence="2">The sequence shown here is derived from an EMBL/GenBank/DDBJ whole genome shotgun (WGS) entry which is preliminary data.</text>
</comment>
<feature type="transmembrane region" description="Helical" evidence="1">
    <location>
        <begin position="96"/>
        <end position="115"/>
    </location>
</feature>
<keyword evidence="1" id="KW-1133">Transmembrane helix</keyword>
<sequence length="153" mass="17188">MDRFTSSTRPPSALSRTLTAFLGFCTLLAGAAVALVGYLYIADEFAQEPRYMWMYMPIMTLYFLLFVPVGAWVLYTVWQFSLARPEKRSLDAYLRVTFWCALAEAGFGFLLPFTVSSVLHEGNPPMLFAWFTATMVPLFAAAIAASVRRSIRA</sequence>
<proteinExistence type="predicted"/>
<feature type="transmembrane region" description="Helical" evidence="1">
    <location>
        <begin position="127"/>
        <end position="147"/>
    </location>
</feature>
<accession>A0A1Y2SWX8</accession>
<keyword evidence="1" id="KW-0812">Transmembrane</keyword>
<reference evidence="2 3" key="1">
    <citation type="submission" date="2017-04" db="EMBL/GenBank/DDBJ databases">
        <title>Draft genome sequences of Alloscardovia macacae UMA81211 and UMA81212 isolated from the feces of a rhesus macaque (Macaca mulatta).</title>
        <authorList>
            <person name="Albert K."/>
            <person name="Sela D.A."/>
        </authorList>
    </citation>
    <scope>NUCLEOTIDE SEQUENCE [LARGE SCALE GENOMIC DNA]</scope>
    <source>
        <strain evidence="2 3">UMA81212</strain>
    </source>
</reference>
<dbReference type="OrthoDB" id="3243347at2"/>
<feature type="transmembrane region" description="Helical" evidence="1">
    <location>
        <begin position="21"/>
        <end position="41"/>
    </location>
</feature>
<dbReference type="AlphaFoldDB" id="A0A1Y2SWX8"/>
<organism evidence="2 3">
    <name type="scientific">Alloscardovia macacae</name>
    <dbReference type="NCBI Taxonomy" id="1160091"/>
    <lineage>
        <taxon>Bacteria</taxon>
        <taxon>Bacillati</taxon>
        <taxon>Actinomycetota</taxon>
        <taxon>Actinomycetes</taxon>
        <taxon>Bifidobacteriales</taxon>
        <taxon>Bifidobacteriaceae</taxon>
        <taxon>Alloscardovia</taxon>
    </lineage>
</organism>
<protein>
    <submittedName>
        <fullName evidence="2">Uncharacterized protein</fullName>
    </submittedName>
</protein>
<evidence type="ECO:0000313" key="3">
    <source>
        <dbReference type="Proteomes" id="UP000243540"/>
    </source>
</evidence>
<gene>
    <name evidence="2" type="ORF">B9T39_02810</name>
</gene>
<dbReference type="Proteomes" id="UP000243540">
    <property type="component" value="Unassembled WGS sequence"/>
</dbReference>
<dbReference type="RefSeq" id="WP_086106310.1">
    <property type="nucleotide sequence ID" value="NZ_NEKB01000007.1"/>
</dbReference>
<dbReference type="EMBL" id="NEKC01000005">
    <property type="protein sequence ID" value="OTA29550.1"/>
    <property type="molecule type" value="Genomic_DNA"/>
</dbReference>
<keyword evidence="1" id="KW-0472">Membrane</keyword>
<feature type="transmembrane region" description="Helical" evidence="1">
    <location>
        <begin position="53"/>
        <end position="75"/>
    </location>
</feature>
<name>A0A1Y2SWX8_9BIFI</name>
<evidence type="ECO:0000256" key="1">
    <source>
        <dbReference type="SAM" id="Phobius"/>
    </source>
</evidence>